<dbReference type="InterPro" id="IPR011049">
    <property type="entry name" value="Serralysin-like_metalloprot_C"/>
</dbReference>
<evidence type="ECO:0000256" key="6">
    <source>
        <dbReference type="ARBA" id="ARBA00023136"/>
    </source>
</evidence>
<evidence type="ECO:0000259" key="7">
    <source>
        <dbReference type="Pfam" id="PF19077"/>
    </source>
</evidence>
<evidence type="ECO:0000256" key="1">
    <source>
        <dbReference type="ARBA" id="ARBA00004370"/>
    </source>
</evidence>
<evidence type="ECO:0000256" key="3">
    <source>
        <dbReference type="ARBA" id="ARBA00022737"/>
    </source>
</evidence>
<dbReference type="GO" id="GO:0005509">
    <property type="term" value="F:calcium ion binding"/>
    <property type="evidence" value="ECO:0007669"/>
    <property type="project" value="InterPro"/>
</dbReference>
<evidence type="ECO:0000313" key="9">
    <source>
        <dbReference type="Proteomes" id="UP000269001"/>
    </source>
</evidence>
<protein>
    <submittedName>
        <fullName evidence="8">Type I secretion protein</fullName>
    </submittedName>
</protein>
<dbReference type="GO" id="GO:0016020">
    <property type="term" value="C:membrane"/>
    <property type="evidence" value="ECO:0007669"/>
    <property type="project" value="UniProtKB-SubCell"/>
</dbReference>
<evidence type="ECO:0000256" key="4">
    <source>
        <dbReference type="ARBA" id="ARBA00022837"/>
    </source>
</evidence>
<dbReference type="PROSITE" id="PS00330">
    <property type="entry name" value="HEMOLYSIN_CALCIUM"/>
    <property type="match status" value="1"/>
</dbReference>
<keyword evidence="3" id="KW-0677">Repeat</keyword>
<dbReference type="AlphaFoldDB" id="A0A3A8F2S4"/>
<dbReference type="InterPro" id="IPR044016">
    <property type="entry name" value="Big_13"/>
</dbReference>
<keyword evidence="4" id="KW-0106">Calcium</keyword>
<dbReference type="PRINTS" id="PR01488">
    <property type="entry name" value="RTXTOXINA"/>
</dbReference>
<keyword evidence="6" id="KW-0472">Membrane</keyword>
<dbReference type="Gene3D" id="2.150.10.10">
    <property type="entry name" value="Serralysin-like metalloprotease, C-terminal"/>
    <property type="match status" value="1"/>
</dbReference>
<feature type="non-terminal residue" evidence="8">
    <location>
        <position position="1"/>
    </location>
</feature>
<dbReference type="PRINTS" id="PR00313">
    <property type="entry name" value="CABNDNGRPT"/>
</dbReference>
<comment type="caution">
    <text evidence="8">The sequence shown here is derived from an EMBL/GenBank/DDBJ whole genome shotgun (WGS) entry which is preliminary data.</text>
</comment>
<dbReference type="GO" id="GO:0005576">
    <property type="term" value="C:extracellular region"/>
    <property type="evidence" value="ECO:0007669"/>
    <property type="project" value="InterPro"/>
</dbReference>
<dbReference type="InterPro" id="IPR003995">
    <property type="entry name" value="RTX_toxin_determinant-A"/>
</dbReference>
<name>A0A3A8F2S4_9GAMM</name>
<dbReference type="RefSeq" id="WP_280525132.1">
    <property type="nucleotide sequence ID" value="NZ_RAXU01000004.1"/>
</dbReference>
<keyword evidence="2" id="KW-0800">Toxin</keyword>
<evidence type="ECO:0000313" key="8">
    <source>
        <dbReference type="EMBL" id="RKG35013.1"/>
    </source>
</evidence>
<dbReference type="SUPFAM" id="SSF51120">
    <property type="entry name" value="beta-Roll"/>
    <property type="match status" value="1"/>
</dbReference>
<gene>
    <name evidence="8" type="ORF">D7V21_04275</name>
</gene>
<dbReference type="GO" id="GO:0090729">
    <property type="term" value="F:toxin activity"/>
    <property type="evidence" value="ECO:0007669"/>
    <property type="project" value="UniProtKB-KW"/>
</dbReference>
<dbReference type="Proteomes" id="UP000269001">
    <property type="component" value="Unassembled WGS sequence"/>
</dbReference>
<dbReference type="Gene3D" id="2.60.40.10">
    <property type="entry name" value="Immunoglobulins"/>
    <property type="match status" value="2"/>
</dbReference>
<dbReference type="Pfam" id="PF00353">
    <property type="entry name" value="HemolysinCabind"/>
    <property type="match status" value="1"/>
</dbReference>
<organism evidence="8 9">
    <name type="scientific">Acinetobacter guerrae</name>
    <dbReference type="NCBI Taxonomy" id="1843371"/>
    <lineage>
        <taxon>Bacteria</taxon>
        <taxon>Pseudomonadati</taxon>
        <taxon>Pseudomonadota</taxon>
        <taxon>Gammaproteobacteria</taxon>
        <taxon>Moraxellales</taxon>
        <taxon>Moraxellaceae</taxon>
        <taxon>Acinetobacter</taxon>
    </lineage>
</organism>
<proteinExistence type="predicted"/>
<reference evidence="8 9" key="1">
    <citation type="submission" date="2018-09" db="EMBL/GenBank/DDBJ databases">
        <title>The draft genome of Acinetobacter spp. strains.</title>
        <authorList>
            <person name="Qin J."/>
            <person name="Feng Y."/>
            <person name="Zong Z."/>
        </authorList>
    </citation>
    <scope>NUCLEOTIDE SEQUENCE [LARGE SCALE GENOMIC DNA]</scope>
    <source>
        <strain evidence="8 9">WCHAc060096</strain>
    </source>
</reference>
<dbReference type="EMBL" id="RAXU01000004">
    <property type="protein sequence ID" value="RKG35013.1"/>
    <property type="molecule type" value="Genomic_DNA"/>
</dbReference>
<keyword evidence="9" id="KW-1185">Reference proteome</keyword>
<accession>A0A3A8F2S4</accession>
<keyword evidence="5" id="KW-0843">Virulence</keyword>
<sequence length="960" mass="99700">KGSELVADADKTINVSVNATDAAGNVGVVTQDKVYTLETVDAVNDTVNLDIVSQTSMTYAPVVDSDTQVLGLLESTYNIDNSASVTIAPDQSGSLKIEISQTALVAVADAFRLDIIDSNGKIVYSAVTKNSLVGDVAGLPILGLTGDNTLTATIDGLLPGRYSVVVRNDESYLTQILNSDQSEGISLTDLANNGILLGPNNEKVVLDAVETSLNGTLLIPDLNIGLGTFVRGNVLEPLLSILNSTSQGLGVTDILNELQQTLLHLGLTSYIDTIVSTLAEALLTNTLNLLQTTTITTTLTETDFAVESASGNVIANNDVSNQGDLLTAIQNSEGVQQSVPSNNTDVTIAGTYGTLTIKADGTYTYNAYGDATSVGKTDVFTYTLSNGISSDQATLTINIADKSATTLSLSLAADTGTSTTDHITNNGTINVTGVEQNATWEYRVNGGSWQTGTGSSFTLNDGIYSSVEVQQKDSAGNVSTITNLGAVTIDTTLPLLSILGAQDNVGVSQNNLYLGATTDDSTPTLYGKGEPNTTISIVQDGGTPVTVNVDASGNWSYTPTNALTSSATGVQHTWVISASDVAGNQANSTFILNVTEPAAPIAVANSNALLGLVGADVTGLIDLNKQFFVAADVNNNLSKVEITFDSAISLGGEKFEYSQDLAAMFGLKITAQTSSLTVTDPLLGIVLIPGQPAQITIESLTANAPLDNQVINEFLASVKMSGGLLGGLLSLSLLSDLTIKATDVTNFSAEYTRSDLADAGILKNLLSGNNTPVHVGTSGDDSSSLDYASSTSSVHLYGLAGNDILKGGSANDILRGGDGNDILNGGAGNDYLNGGAGHNTFTGGLGSDTVFFDLLSNNSLGGHSGLDTWTDFHVGNVTLDQNADKINVSELLDSSANAGNINDYLSLVKVSDTSYKLNVDRDGTAGSYQSETLLTLNFQANETHANLTIDDLLHNQQIIF</sequence>
<comment type="subcellular location">
    <subcellularLocation>
        <location evidence="1">Membrane</location>
    </subcellularLocation>
</comment>
<evidence type="ECO:0000256" key="5">
    <source>
        <dbReference type="ARBA" id="ARBA00023026"/>
    </source>
</evidence>
<feature type="domain" description="Bacterial Ig-like" evidence="7">
    <location>
        <begin position="499"/>
        <end position="591"/>
    </location>
</feature>
<evidence type="ECO:0000256" key="2">
    <source>
        <dbReference type="ARBA" id="ARBA00022656"/>
    </source>
</evidence>
<dbReference type="InterPro" id="IPR001343">
    <property type="entry name" value="Hemolysn_Ca-bd"/>
</dbReference>
<dbReference type="Pfam" id="PF19077">
    <property type="entry name" value="Big_13"/>
    <property type="match status" value="1"/>
</dbReference>
<dbReference type="InterPro" id="IPR013783">
    <property type="entry name" value="Ig-like_fold"/>
</dbReference>
<dbReference type="InterPro" id="IPR018511">
    <property type="entry name" value="Hemolysin-typ_Ca-bd_CS"/>
</dbReference>